<dbReference type="InterPro" id="IPR044880">
    <property type="entry name" value="NCX_ion-bd_dom_sf"/>
</dbReference>
<feature type="transmembrane region" description="Helical" evidence="9">
    <location>
        <begin position="878"/>
        <end position="900"/>
    </location>
</feature>
<dbReference type="Gene3D" id="1.20.1420.30">
    <property type="entry name" value="NCX, central ion-binding region"/>
    <property type="match status" value="2"/>
</dbReference>
<dbReference type="GO" id="GO:0006874">
    <property type="term" value="P:intracellular calcium ion homeostasis"/>
    <property type="evidence" value="ECO:0007669"/>
    <property type="project" value="TreeGrafter"/>
</dbReference>
<reference evidence="13" key="1">
    <citation type="submission" date="2016-11" db="UniProtKB">
        <authorList>
            <consortium name="WormBaseParasite"/>
        </authorList>
    </citation>
    <scope>IDENTIFICATION</scope>
</reference>
<feature type="domain" description="Sodium/calcium exchanger membrane region" evidence="11">
    <location>
        <begin position="775"/>
        <end position="925"/>
    </location>
</feature>
<feature type="region of interest" description="Disordered" evidence="8">
    <location>
        <begin position="614"/>
        <end position="649"/>
    </location>
</feature>
<evidence type="ECO:0000256" key="8">
    <source>
        <dbReference type="SAM" id="MobiDB-lite"/>
    </source>
</evidence>
<dbReference type="InterPro" id="IPR051359">
    <property type="entry name" value="CaCA_antiporter"/>
</dbReference>
<organism evidence="12 13">
    <name type="scientific">Macrostomum lignano</name>
    <dbReference type="NCBI Taxonomy" id="282301"/>
    <lineage>
        <taxon>Eukaryota</taxon>
        <taxon>Metazoa</taxon>
        <taxon>Spiralia</taxon>
        <taxon>Lophotrochozoa</taxon>
        <taxon>Platyhelminthes</taxon>
        <taxon>Rhabditophora</taxon>
        <taxon>Macrostomorpha</taxon>
        <taxon>Macrostomida</taxon>
        <taxon>Macrostomidae</taxon>
        <taxon>Macrostomum</taxon>
    </lineage>
</organism>
<evidence type="ECO:0000313" key="12">
    <source>
        <dbReference type="Proteomes" id="UP000095280"/>
    </source>
</evidence>
<feature type="transmembrane region" description="Helical" evidence="9">
    <location>
        <begin position="170"/>
        <end position="195"/>
    </location>
</feature>
<keyword evidence="3" id="KW-0050">Antiport</keyword>
<feature type="compositionally biased region" description="Low complexity" evidence="8">
    <location>
        <begin position="454"/>
        <end position="480"/>
    </location>
</feature>
<comment type="subcellular location">
    <subcellularLocation>
        <location evidence="1">Membrane</location>
        <topology evidence="1">Multi-pass membrane protein</topology>
    </subcellularLocation>
</comment>
<sequence length="939" mass="102155">WLESSSNFFRPLFLLLLLRPRRATSGLPALRMGPLVTSGFDTSELACSDVIHNNTLWGNDANTLCQLVNATESCIFNDGHIEYLLGMYCVFKDVVPLGVTLMFLWLIMMLIGLATTADVFFGPCLIVMADTMRLSQNVAGVTLLALGNGAPDIFSAISSITTLKDGDAGLAFGALLGAGIFVTAVTAGAIAIVKPFTAMSRPLMKDIVFYMFTIFWAFIVMFRQTITLVDSIGFIVLYVLYVILTVVSRALYSQGIGAGSKEGQAGTEAVAGAQDEDPAAGGSEAFRMRSCSDIQQDVGAVYANDNPAFNSEMEADAAAGYDTSLDFPGGLQRAEPDESKTARSRRFQELDVHSSPKTSVARKPSRLDERMKRVSRVQMQKLSRTGQESFGEADGVVSGGRKRSQVGRKVSTASFTGVERRANYLTRWMLVYGNLEQVEHRSRSSSQVSHDGHPAAAAPSPAPARSVSVARPPPQAARQQPAERRVSDSDRPGTSSGGGGGGSSGSAMIRPGYKLSGGLGMDEERKRAASEEALEAAAEGQPDASAAIPTLRRSHSKKKMAELLPRASALELLQSPHLEDENRQRQLYRIESVDEALDDDTVDRLNRLNEQRMMEERQREREEREAAAAAQEAAAAERQDAGEDDEVDENQSPIKEFFYSLVPVDLEEFPEMTWYNKVYEIIKAPLLFLLLLSTPFVDYDQPLNGWSRILNSVHCAIAPVFIALAFKGYNWMIPFEGGGGFPIVVIVLIVGIALGILVYFTSSDFEPPKYHAAFAFIGFLTAIVWIYTFANEVVNILESVGSIFRISSTILGLTVLAWANSIGDVIANTVLARQNFPRVAISACFGGPLFNLLLGVGIPFTIKLLSDGTTEMRIEASVVQLLLVVSVTASLIVSMVYLTVMRFKLGRVYGIILIVLYLAFLVVALLAETGQLPPLIDRN</sequence>
<evidence type="ECO:0000256" key="2">
    <source>
        <dbReference type="ARBA" id="ARBA00022448"/>
    </source>
</evidence>
<evidence type="ECO:0000256" key="4">
    <source>
        <dbReference type="ARBA" id="ARBA00022568"/>
    </source>
</evidence>
<evidence type="ECO:0000313" key="13">
    <source>
        <dbReference type="WBParaSite" id="maker-uti_cns_0025237-snap-gene-0.2-mRNA-1"/>
    </source>
</evidence>
<keyword evidence="4" id="KW-0106">Calcium</keyword>
<evidence type="ECO:0000259" key="11">
    <source>
        <dbReference type="Pfam" id="PF01699"/>
    </source>
</evidence>
<keyword evidence="4" id="KW-0406">Ion transport</keyword>
<feature type="domain" description="Sodium/calcium exchanger membrane region" evidence="11">
    <location>
        <begin position="103"/>
        <end position="246"/>
    </location>
</feature>
<evidence type="ECO:0000256" key="9">
    <source>
        <dbReference type="SAM" id="Phobius"/>
    </source>
</evidence>
<evidence type="ECO:0000256" key="7">
    <source>
        <dbReference type="ARBA" id="ARBA00023136"/>
    </source>
</evidence>
<feature type="transmembrane region" description="Helical" evidence="9">
    <location>
        <begin position="772"/>
        <end position="790"/>
    </location>
</feature>
<dbReference type="WBParaSite" id="maker-uti_cns_0025237-snap-gene-0.2-mRNA-1">
    <property type="protein sequence ID" value="maker-uti_cns_0025237-snap-gene-0.2-mRNA-1"/>
    <property type="gene ID" value="maker-uti_cns_0025237-snap-gene-0.2"/>
</dbReference>
<feature type="region of interest" description="Disordered" evidence="8">
    <location>
        <begin position="326"/>
        <end position="405"/>
    </location>
</feature>
<proteinExistence type="predicted"/>
<feature type="transmembrane region" description="Helical" evidence="9">
    <location>
        <begin position="232"/>
        <end position="252"/>
    </location>
</feature>
<feature type="region of interest" description="Disordered" evidence="8">
    <location>
        <begin position="441"/>
        <end position="554"/>
    </location>
</feature>
<keyword evidence="4" id="KW-0109">Calcium transport</keyword>
<keyword evidence="12" id="KW-1185">Reference proteome</keyword>
<feature type="compositionally biased region" description="Basic and acidic residues" evidence="8">
    <location>
        <begin position="334"/>
        <end position="354"/>
    </location>
</feature>
<feature type="chain" id="PRO_5009321373" evidence="10">
    <location>
        <begin position="24"/>
        <end position="939"/>
    </location>
</feature>
<feature type="compositionally biased region" description="Basic and acidic residues" evidence="8">
    <location>
        <begin position="481"/>
        <end position="491"/>
    </location>
</feature>
<keyword evidence="10" id="KW-0732">Signal</keyword>
<evidence type="ECO:0000256" key="6">
    <source>
        <dbReference type="ARBA" id="ARBA00022989"/>
    </source>
</evidence>
<feature type="signal peptide" evidence="10">
    <location>
        <begin position="1"/>
        <end position="23"/>
    </location>
</feature>
<accession>A0A1I8IYW1</accession>
<dbReference type="AlphaFoldDB" id="A0A1I8IYW1"/>
<feature type="transmembrane region" description="Helical" evidence="9">
    <location>
        <begin position="839"/>
        <end position="866"/>
    </location>
</feature>
<dbReference type="GO" id="GO:0016020">
    <property type="term" value="C:membrane"/>
    <property type="evidence" value="ECO:0007669"/>
    <property type="project" value="UniProtKB-SubCell"/>
</dbReference>
<feature type="transmembrane region" description="Helical" evidence="9">
    <location>
        <begin position="102"/>
        <end position="126"/>
    </location>
</feature>
<dbReference type="InterPro" id="IPR004837">
    <property type="entry name" value="NaCa_Exmemb"/>
</dbReference>
<evidence type="ECO:0000256" key="10">
    <source>
        <dbReference type="SAM" id="SignalP"/>
    </source>
</evidence>
<feature type="transmembrane region" description="Helical" evidence="9">
    <location>
        <begin position="207"/>
        <end position="226"/>
    </location>
</feature>
<evidence type="ECO:0000256" key="3">
    <source>
        <dbReference type="ARBA" id="ARBA00022449"/>
    </source>
</evidence>
<keyword evidence="7 9" id="KW-0472">Membrane</keyword>
<evidence type="ECO:0000256" key="5">
    <source>
        <dbReference type="ARBA" id="ARBA00022692"/>
    </source>
</evidence>
<keyword evidence="5 9" id="KW-0812">Transmembrane</keyword>
<dbReference type="Pfam" id="PF01699">
    <property type="entry name" value="Na_Ca_ex"/>
    <property type="match status" value="2"/>
</dbReference>
<feature type="compositionally biased region" description="Polar residues" evidence="8">
    <location>
        <begin position="377"/>
        <end position="388"/>
    </location>
</feature>
<name>A0A1I8IYW1_9PLAT</name>
<dbReference type="PANTHER" id="PTHR12266">
    <property type="entry name" value="NA+/CA2+ K+ INDEPENDENT EXCHANGER"/>
    <property type="match status" value="1"/>
</dbReference>
<protein>
    <submittedName>
        <fullName evidence="13">Na_Ca_ex domain-containing protein</fullName>
    </submittedName>
</protein>
<dbReference type="Proteomes" id="UP000095280">
    <property type="component" value="Unplaced"/>
</dbReference>
<dbReference type="GO" id="GO:0005432">
    <property type="term" value="F:calcium:sodium antiporter activity"/>
    <property type="evidence" value="ECO:0007669"/>
    <property type="project" value="TreeGrafter"/>
</dbReference>
<keyword evidence="6 9" id="KW-1133">Transmembrane helix</keyword>
<evidence type="ECO:0000256" key="1">
    <source>
        <dbReference type="ARBA" id="ARBA00004141"/>
    </source>
</evidence>
<keyword evidence="2" id="KW-0813">Transport</keyword>
<feature type="transmembrane region" description="Helical" evidence="9">
    <location>
        <begin position="906"/>
        <end position="927"/>
    </location>
</feature>
<dbReference type="PANTHER" id="PTHR12266:SF0">
    <property type="entry name" value="MITOCHONDRIAL SODIUM_CALCIUM EXCHANGER PROTEIN"/>
    <property type="match status" value="1"/>
</dbReference>
<feature type="compositionally biased region" description="Gly residues" evidence="8">
    <location>
        <begin position="495"/>
        <end position="504"/>
    </location>
</feature>
<feature type="transmembrane region" description="Helical" evidence="9">
    <location>
        <begin position="741"/>
        <end position="760"/>
    </location>
</feature>
<feature type="compositionally biased region" description="Basic and acidic residues" evidence="8">
    <location>
        <begin position="614"/>
        <end position="626"/>
    </location>
</feature>